<dbReference type="EMBL" id="VTPC01087407">
    <property type="protein sequence ID" value="KAF2886526.1"/>
    <property type="molecule type" value="Genomic_DNA"/>
</dbReference>
<gene>
    <name evidence="2" type="ORF">ILUMI_19646</name>
</gene>
<reference evidence="2" key="1">
    <citation type="submission" date="2019-08" db="EMBL/GenBank/DDBJ databases">
        <title>The genome of the North American firefly Photinus pyralis.</title>
        <authorList>
            <consortium name="Photinus pyralis genome working group"/>
            <person name="Fallon T.R."/>
            <person name="Sander Lower S.E."/>
            <person name="Weng J.-K."/>
        </authorList>
    </citation>
    <scope>NUCLEOTIDE SEQUENCE</scope>
    <source>
        <strain evidence="2">TRF0915ILg1</strain>
        <tissue evidence="2">Whole body</tissue>
    </source>
</reference>
<feature type="non-terminal residue" evidence="2">
    <location>
        <position position="1"/>
    </location>
</feature>
<organism evidence="2 3">
    <name type="scientific">Ignelater luminosus</name>
    <name type="common">Cucubano</name>
    <name type="synonym">Pyrophorus luminosus</name>
    <dbReference type="NCBI Taxonomy" id="2038154"/>
    <lineage>
        <taxon>Eukaryota</taxon>
        <taxon>Metazoa</taxon>
        <taxon>Ecdysozoa</taxon>
        <taxon>Arthropoda</taxon>
        <taxon>Hexapoda</taxon>
        <taxon>Insecta</taxon>
        <taxon>Pterygota</taxon>
        <taxon>Neoptera</taxon>
        <taxon>Endopterygota</taxon>
        <taxon>Coleoptera</taxon>
        <taxon>Polyphaga</taxon>
        <taxon>Elateriformia</taxon>
        <taxon>Elateroidea</taxon>
        <taxon>Elateridae</taxon>
        <taxon>Agrypninae</taxon>
        <taxon>Pyrophorini</taxon>
        <taxon>Ignelater</taxon>
    </lineage>
</organism>
<feature type="signal peptide" evidence="1">
    <location>
        <begin position="1"/>
        <end position="20"/>
    </location>
</feature>
<dbReference type="AlphaFoldDB" id="A0A8K0CK32"/>
<proteinExistence type="predicted"/>
<comment type="caution">
    <text evidence="2">The sequence shown here is derived from an EMBL/GenBank/DDBJ whole genome shotgun (WGS) entry which is preliminary data.</text>
</comment>
<keyword evidence="1" id="KW-0732">Signal</keyword>
<evidence type="ECO:0000256" key="1">
    <source>
        <dbReference type="SAM" id="SignalP"/>
    </source>
</evidence>
<dbReference type="Proteomes" id="UP000801492">
    <property type="component" value="Unassembled WGS sequence"/>
</dbReference>
<keyword evidence="3" id="KW-1185">Reference proteome</keyword>
<sequence length="75" mass="8984">MFPNVLFLLFVNLLVVCVSARPDIQLKNDIENERHAMHSFTDEDERRMFKKYNPEEEDAAYWNKQAQLRLNEKLA</sequence>
<protein>
    <submittedName>
        <fullName evidence="2">Uncharacterized protein</fullName>
    </submittedName>
</protein>
<evidence type="ECO:0000313" key="3">
    <source>
        <dbReference type="Proteomes" id="UP000801492"/>
    </source>
</evidence>
<accession>A0A8K0CK32</accession>
<name>A0A8K0CK32_IGNLU</name>
<feature type="chain" id="PRO_5035452772" evidence="1">
    <location>
        <begin position="21"/>
        <end position="75"/>
    </location>
</feature>
<evidence type="ECO:0000313" key="2">
    <source>
        <dbReference type="EMBL" id="KAF2886526.1"/>
    </source>
</evidence>